<feature type="binding site" evidence="12">
    <location>
        <position position="72"/>
    </location>
    <ligand>
        <name>UMP</name>
        <dbReference type="ChEBI" id="CHEBI:57865"/>
    </ligand>
</feature>
<keyword evidence="5" id="KW-0021">Allosteric enzyme</keyword>
<gene>
    <name evidence="12 14" type="primary">pyrH</name>
    <name evidence="14" type="ORF">NDK43_01820</name>
</gene>
<feature type="binding site" evidence="12">
    <location>
        <position position="162"/>
    </location>
    <ligand>
        <name>ATP</name>
        <dbReference type="ChEBI" id="CHEBI:30616"/>
    </ligand>
</feature>
<feature type="binding site" evidence="12">
    <location>
        <begin position="134"/>
        <end position="141"/>
    </location>
    <ligand>
        <name>UMP</name>
        <dbReference type="ChEBI" id="CHEBI:57865"/>
    </ligand>
</feature>
<keyword evidence="15" id="KW-1185">Reference proteome</keyword>
<evidence type="ECO:0000256" key="7">
    <source>
        <dbReference type="ARBA" id="ARBA00022741"/>
    </source>
</evidence>
<evidence type="ECO:0000256" key="3">
    <source>
        <dbReference type="ARBA" id="ARBA00007614"/>
    </source>
</evidence>
<keyword evidence="4 12" id="KW-0963">Cytoplasm</keyword>
<evidence type="ECO:0000259" key="13">
    <source>
        <dbReference type="Pfam" id="PF00696"/>
    </source>
</evidence>
<dbReference type="PIRSF" id="PIRSF005650">
    <property type="entry name" value="Uridylate_kin"/>
    <property type="match status" value="1"/>
</dbReference>
<keyword evidence="7 12" id="KW-0547">Nucleotide-binding</keyword>
<name>A0ABT0W4W3_9BACI</name>
<dbReference type="InterPro" id="IPR011817">
    <property type="entry name" value="Uridylate_kinase"/>
</dbReference>
<dbReference type="Proteomes" id="UP001523262">
    <property type="component" value="Unassembled WGS sequence"/>
</dbReference>
<keyword evidence="8 12" id="KW-0418">Kinase</keyword>
<evidence type="ECO:0000256" key="11">
    <source>
        <dbReference type="ARBA" id="ARBA00047767"/>
    </source>
</evidence>
<sequence length="245" mass="26886">MNKYKRILIKLSGGALADQEGNSFGVDSLEHITDEIISLTDLGIEVSIVIGGGNIFRGNLAEQWGIDRVEADNIGTLGTIINSLMLRGVLKAKLDKEVRVMTSVPAPTVAEPYIRLRAIHHLEKGYIVIFGGGNGQPFVTTDYPSVQRAIEVNCDALFVAKQGVDGVFTSDPRMNRNVKMYKNLHYNDVVQNNIKVMDQSALLLARDYELPVHVFNFNQVGAMKAICSGEQLGTLINNGKTELLL</sequence>
<feature type="binding site" evidence="12">
    <location>
        <position position="53"/>
    </location>
    <ligand>
        <name>ATP</name>
        <dbReference type="ChEBI" id="CHEBI:30616"/>
    </ligand>
</feature>
<evidence type="ECO:0000256" key="6">
    <source>
        <dbReference type="ARBA" id="ARBA00022679"/>
    </source>
</evidence>
<feature type="binding site" evidence="12">
    <location>
        <position position="57"/>
    </location>
    <ligand>
        <name>ATP</name>
        <dbReference type="ChEBI" id="CHEBI:30616"/>
    </ligand>
</feature>
<comment type="similarity">
    <text evidence="3 12">Belongs to the UMP kinase family.</text>
</comment>
<keyword evidence="9 12" id="KW-0067">ATP-binding</keyword>
<keyword evidence="6 12" id="KW-0808">Transferase</keyword>
<dbReference type="EMBL" id="JAMQCR010000001">
    <property type="protein sequence ID" value="MCM2531373.1"/>
    <property type="molecule type" value="Genomic_DNA"/>
</dbReference>
<evidence type="ECO:0000256" key="10">
    <source>
        <dbReference type="ARBA" id="ARBA00022975"/>
    </source>
</evidence>
<evidence type="ECO:0000256" key="12">
    <source>
        <dbReference type="HAMAP-Rule" id="MF_01220"/>
    </source>
</evidence>
<proteinExistence type="inferred from homology"/>
<comment type="pathway">
    <text evidence="2 12">Pyrimidine metabolism; CTP biosynthesis via de novo pathway; UDP from UMP (UMPK route): step 1/1.</text>
</comment>
<dbReference type="Pfam" id="PF00696">
    <property type="entry name" value="AA_kinase"/>
    <property type="match status" value="1"/>
</dbReference>
<evidence type="ECO:0000256" key="8">
    <source>
        <dbReference type="ARBA" id="ARBA00022777"/>
    </source>
</evidence>
<comment type="subcellular location">
    <subcellularLocation>
        <location evidence="1 12">Cytoplasm</location>
    </subcellularLocation>
</comment>
<evidence type="ECO:0000313" key="15">
    <source>
        <dbReference type="Proteomes" id="UP001523262"/>
    </source>
</evidence>
<keyword evidence="10 12" id="KW-0665">Pyrimidine biosynthesis</keyword>
<comment type="function">
    <text evidence="12">Catalyzes the reversible phosphorylation of UMP to UDP.</text>
</comment>
<dbReference type="Gene3D" id="3.40.1160.10">
    <property type="entry name" value="Acetylglutamate kinase-like"/>
    <property type="match status" value="1"/>
</dbReference>
<reference evidence="14 15" key="1">
    <citation type="submission" date="2022-06" db="EMBL/GenBank/DDBJ databases">
        <authorList>
            <person name="Jeon C.O."/>
        </authorList>
    </citation>
    <scope>NUCLEOTIDE SEQUENCE [LARGE SCALE GENOMIC DNA]</scope>
    <source>
        <strain evidence="14 15">KCTC 13943</strain>
    </source>
</reference>
<comment type="caution">
    <text evidence="12">Lacks conserved residue(s) required for the propagation of feature annotation.</text>
</comment>
<feature type="binding site" evidence="12">
    <location>
        <position position="168"/>
    </location>
    <ligand>
        <name>ATP</name>
        <dbReference type="ChEBI" id="CHEBI:30616"/>
    </ligand>
</feature>
<comment type="activity regulation">
    <text evidence="12">Inhibited by UTP.</text>
</comment>
<evidence type="ECO:0000256" key="4">
    <source>
        <dbReference type="ARBA" id="ARBA00022490"/>
    </source>
</evidence>
<dbReference type="SUPFAM" id="SSF53633">
    <property type="entry name" value="Carbamate kinase-like"/>
    <property type="match status" value="1"/>
</dbReference>
<dbReference type="EC" id="2.7.4.22" evidence="12"/>
<accession>A0ABT0W4W3</accession>
<comment type="subunit">
    <text evidence="12">Homohexamer.</text>
</comment>
<dbReference type="InterPro" id="IPR036393">
    <property type="entry name" value="AceGlu_kinase-like_sf"/>
</dbReference>
<dbReference type="PANTHER" id="PTHR42833:SF4">
    <property type="entry name" value="URIDYLATE KINASE PUMPKIN, CHLOROPLASTIC"/>
    <property type="match status" value="1"/>
</dbReference>
<feature type="binding site" evidence="12">
    <location>
        <position position="52"/>
    </location>
    <ligand>
        <name>UMP</name>
        <dbReference type="ChEBI" id="CHEBI:57865"/>
    </ligand>
</feature>
<dbReference type="InterPro" id="IPR001048">
    <property type="entry name" value="Asp/Glu/Uridylate_kinase"/>
</dbReference>
<evidence type="ECO:0000256" key="5">
    <source>
        <dbReference type="ARBA" id="ARBA00022533"/>
    </source>
</evidence>
<evidence type="ECO:0000313" key="14">
    <source>
        <dbReference type="EMBL" id="MCM2531373.1"/>
    </source>
</evidence>
<evidence type="ECO:0000256" key="9">
    <source>
        <dbReference type="ARBA" id="ARBA00022840"/>
    </source>
</evidence>
<protein>
    <recommendedName>
        <fullName evidence="12">Uridylate kinase</fullName>
        <shortName evidence="12">UK</shortName>
        <ecNumber evidence="12">2.7.4.22</ecNumber>
    </recommendedName>
    <alternativeName>
        <fullName evidence="12">Uridine monophosphate kinase</fullName>
        <shortName evidence="12">UMP kinase</shortName>
        <shortName evidence="12">UMPK</shortName>
    </alternativeName>
</protein>
<dbReference type="PANTHER" id="PTHR42833">
    <property type="entry name" value="URIDYLATE KINASE"/>
    <property type="match status" value="1"/>
</dbReference>
<evidence type="ECO:0000256" key="1">
    <source>
        <dbReference type="ARBA" id="ARBA00004496"/>
    </source>
</evidence>
<comment type="catalytic activity">
    <reaction evidence="11 12">
        <text>UMP + ATP = UDP + ADP</text>
        <dbReference type="Rhea" id="RHEA:24400"/>
        <dbReference type="ChEBI" id="CHEBI:30616"/>
        <dbReference type="ChEBI" id="CHEBI:57865"/>
        <dbReference type="ChEBI" id="CHEBI:58223"/>
        <dbReference type="ChEBI" id="CHEBI:456216"/>
        <dbReference type="EC" id="2.7.4.22"/>
    </reaction>
</comment>
<evidence type="ECO:0000256" key="2">
    <source>
        <dbReference type="ARBA" id="ARBA00004791"/>
    </source>
</evidence>
<dbReference type="InterPro" id="IPR015963">
    <property type="entry name" value="Uridylate_kinase_bac"/>
</dbReference>
<feature type="domain" description="Aspartate/glutamate/uridylate kinase" evidence="13">
    <location>
        <begin position="5"/>
        <end position="216"/>
    </location>
</feature>
<dbReference type="CDD" id="cd04254">
    <property type="entry name" value="AAK_UMPK-PyrH-Ec"/>
    <property type="match status" value="1"/>
</dbReference>
<comment type="caution">
    <text evidence="14">The sequence shown here is derived from an EMBL/GenBank/DDBJ whole genome shotgun (WGS) entry which is preliminary data.</text>
</comment>
<dbReference type="HAMAP" id="MF_01220_B">
    <property type="entry name" value="PyrH_B"/>
    <property type="match status" value="1"/>
</dbReference>
<organism evidence="14 15">
    <name type="scientific">Neobacillus pocheonensis</name>
    <dbReference type="NCBI Taxonomy" id="363869"/>
    <lineage>
        <taxon>Bacteria</taxon>
        <taxon>Bacillati</taxon>
        <taxon>Bacillota</taxon>
        <taxon>Bacilli</taxon>
        <taxon>Bacillales</taxon>
        <taxon>Bacillaceae</taxon>
        <taxon>Neobacillus</taxon>
    </lineage>
</organism>
<dbReference type="NCBIfam" id="TIGR02075">
    <property type="entry name" value="pyrH_bact"/>
    <property type="match status" value="1"/>
</dbReference>
<feature type="binding site" evidence="12">
    <location>
        <begin position="10"/>
        <end position="13"/>
    </location>
    <ligand>
        <name>ATP</name>
        <dbReference type="ChEBI" id="CHEBI:30616"/>
    </ligand>
</feature>
<feature type="binding site" evidence="12">
    <location>
        <position position="171"/>
    </location>
    <ligand>
        <name>ATP</name>
        <dbReference type="ChEBI" id="CHEBI:30616"/>
    </ligand>
</feature>
<dbReference type="GO" id="GO:0033862">
    <property type="term" value="F:UMP kinase activity"/>
    <property type="evidence" value="ECO:0007669"/>
    <property type="project" value="UniProtKB-EC"/>
</dbReference>